<dbReference type="InterPro" id="IPR020516">
    <property type="entry name" value="Uncharacterised_YxcD"/>
</dbReference>
<comment type="caution">
    <text evidence="1">The sequence shown here is derived from an EMBL/GenBank/DDBJ whole genome shotgun (WGS) entry which is preliminary data.</text>
</comment>
<evidence type="ECO:0000313" key="2">
    <source>
        <dbReference type="Proteomes" id="UP000261905"/>
    </source>
</evidence>
<dbReference type="RefSeq" id="WP_116044589.1">
    <property type="nucleotide sequence ID" value="NZ_QUBQ01000001.1"/>
</dbReference>
<sequence>MVRIYTDEIINAVCLNYAERRGVQPSEIEVQLSWDEEYGYTAELWVSGRSQYLIESNLLESIEQYMHSHYNRRVFRSDIKLDIDEDAGEFFADIADQ</sequence>
<keyword evidence="2" id="KW-1185">Reference proteome</keyword>
<protein>
    <submittedName>
        <fullName evidence="1">DUF2653 family protein</fullName>
    </submittedName>
</protein>
<reference evidence="1 2" key="1">
    <citation type="submission" date="2018-08" db="EMBL/GenBank/DDBJ databases">
        <title>Paenibacillus sp. M4BSY-1, whole genome shotgun sequence.</title>
        <authorList>
            <person name="Tuo L."/>
        </authorList>
    </citation>
    <scope>NUCLEOTIDE SEQUENCE [LARGE SCALE GENOMIC DNA]</scope>
    <source>
        <strain evidence="1 2">M4BSY-1</strain>
    </source>
</reference>
<name>A0A371PLU4_9BACL</name>
<evidence type="ECO:0000313" key="1">
    <source>
        <dbReference type="EMBL" id="REK77161.1"/>
    </source>
</evidence>
<dbReference type="OrthoDB" id="2360753at2"/>
<dbReference type="Pfam" id="PF10850">
    <property type="entry name" value="DUF2653"/>
    <property type="match status" value="1"/>
</dbReference>
<dbReference type="Proteomes" id="UP000261905">
    <property type="component" value="Unassembled WGS sequence"/>
</dbReference>
<proteinExistence type="predicted"/>
<dbReference type="EMBL" id="QUBQ01000001">
    <property type="protein sequence ID" value="REK77161.1"/>
    <property type="molecule type" value="Genomic_DNA"/>
</dbReference>
<organism evidence="1 2">
    <name type="scientific">Paenibacillus paeoniae</name>
    <dbReference type="NCBI Taxonomy" id="2292705"/>
    <lineage>
        <taxon>Bacteria</taxon>
        <taxon>Bacillati</taxon>
        <taxon>Bacillota</taxon>
        <taxon>Bacilli</taxon>
        <taxon>Bacillales</taxon>
        <taxon>Paenibacillaceae</taxon>
        <taxon>Paenibacillus</taxon>
    </lineage>
</organism>
<dbReference type="AlphaFoldDB" id="A0A371PLU4"/>
<accession>A0A371PLU4</accession>
<gene>
    <name evidence="1" type="ORF">DX130_09205</name>
</gene>